<sequence>MKSALPCVLLFLALIAASMCQMLRGPSYPFRPNNAPLRGPRPFQTTCARTLCDRGAKLGNPCGGDCVCGVNFARRPAPRGVLHCVHSVPGSPYG</sequence>
<protein>
    <recommendedName>
        <fullName evidence="4">Secreted protein</fullName>
    </recommendedName>
</protein>
<dbReference type="AlphaFoldDB" id="A0AAQ4F1W3"/>
<keyword evidence="1" id="KW-0732">Signal</keyword>
<accession>A0AAQ4F1W3</accession>
<feature type="signal peptide" evidence="1">
    <location>
        <begin position="1"/>
        <end position="20"/>
    </location>
</feature>
<comment type="caution">
    <text evidence="2">The sequence shown here is derived from an EMBL/GenBank/DDBJ whole genome shotgun (WGS) entry which is preliminary data.</text>
</comment>
<evidence type="ECO:0000313" key="2">
    <source>
        <dbReference type="EMBL" id="KAK8781140.1"/>
    </source>
</evidence>
<dbReference type="EMBL" id="JARKHS020007975">
    <property type="protein sequence ID" value="KAK8781140.1"/>
    <property type="molecule type" value="Genomic_DNA"/>
</dbReference>
<organism evidence="2 3">
    <name type="scientific">Amblyomma americanum</name>
    <name type="common">Lone star tick</name>
    <dbReference type="NCBI Taxonomy" id="6943"/>
    <lineage>
        <taxon>Eukaryota</taxon>
        <taxon>Metazoa</taxon>
        <taxon>Ecdysozoa</taxon>
        <taxon>Arthropoda</taxon>
        <taxon>Chelicerata</taxon>
        <taxon>Arachnida</taxon>
        <taxon>Acari</taxon>
        <taxon>Parasitiformes</taxon>
        <taxon>Ixodida</taxon>
        <taxon>Ixodoidea</taxon>
        <taxon>Ixodidae</taxon>
        <taxon>Amblyomminae</taxon>
        <taxon>Amblyomma</taxon>
    </lineage>
</organism>
<proteinExistence type="predicted"/>
<gene>
    <name evidence="2" type="ORF">V5799_017519</name>
</gene>
<keyword evidence="3" id="KW-1185">Reference proteome</keyword>
<evidence type="ECO:0000313" key="3">
    <source>
        <dbReference type="Proteomes" id="UP001321473"/>
    </source>
</evidence>
<name>A0AAQ4F1W3_AMBAM</name>
<dbReference type="Proteomes" id="UP001321473">
    <property type="component" value="Unassembled WGS sequence"/>
</dbReference>
<feature type="chain" id="PRO_5043052408" description="Secreted protein" evidence="1">
    <location>
        <begin position="21"/>
        <end position="94"/>
    </location>
</feature>
<evidence type="ECO:0000256" key="1">
    <source>
        <dbReference type="SAM" id="SignalP"/>
    </source>
</evidence>
<reference evidence="2 3" key="1">
    <citation type="journal article" date="2023" name="Arcadia Sci">
        <title>De novo assembly of a long-read Amblyomma americanum tick genome.</title>
        <authorList>
            <person name="Chou S."/>
            <person name="Poskanzer K.E."/>
            <person name="Rollins M."/>
            <person name="Thuy-Boun P.S."/>
        </authorList>
    </citation>
    <scope>NUCLEOTIDE SEQUENCE [LARGE SCALE GENOMIC DNA]</scope>
    <source>
        <strain evidence="2">F_SG_1</strain>
        <tissue evidence="2">Salivary glands</tissue>
    </source>
</reference>
<evidence type="ECO:0008006" key="4">
    <source>
        <dbReference type="Google" id="ProtNLM"/>
    </source>
</evidence>